<evidence type="ECO:0000313" key="2">
    <source>
        <dbReference type="Proteomes" id="UP000807342"/>
    </source>
</evidence>
<dbReference type="EMBL" id="MU151957">
    <property type="protein sequence ID" value="KAF9441318.1"/>
    <property type="molecule type" value="Genomic_DNA"/>
</dbReference>
<proteinExistence type="predicted"/>
<organism evidence="1 2">
    <name type="scientific">Macrolepiota fuliginosa MF-IS2</name>
    <dbReference type="NCBI Taxonomy" id="1400762"/>
    <lineage>
        <taxon>Eukaryota</taxon>
        <taxon>Fungi</taxon>
        <taxon>Dikarya</taxon>
        <taxon>Basidiomycota</taxon>
        <taxon>Agaricomycotina</taxon>
        <taxon>Agaricomycetes</taxon>
        <taxon>Agaricomycetidae</taxon>
        <taxon>Agaricales</taxon>
        <taxon>Agaricineae</taxon>
        <taxon>Agaricaceae</taxon>
        <taxon>Macrolepiota</taxon>
    </lineage>
</organism>
<dbReference type="Proteomes" id="UP000807342">
    <property type="component" value="Unassembled WGS sequence"/>
</dbReference>
<sequence length="211" mass="24244">MLDNPMILKKAAHLQFKKLIVEPWDTIRVSHPHYPSKPLLITIDIFSVHAQWGYPDDWQHELIGLISDCAQSHQNSPLLWLFCSHPASHLSQLLDKAVHPPRCVLSTVSLNDAEAQRDTRYLLDEGFRGIRSRHNIDNTQTWPSEEQLSRLTSAICSVHYFAGAVLNFIDCGGSKPQDQANACLKYMDGIPEPLVSDPFHIYYFYLFFFFF</sequence>
<dbReference type="OrthoDB" id="3266532at2759"/>
<protein>
    <submittedName>
        <fullName evidence="1">Uncharacterized protein</fullName>
    </submittedName>
</protein>
<comment type="caution">
    <text evidence="1">The sequence shown here is derived from an EMBL/GenBank/DDBJ whole genome shotgun (WGS) entry which is preliminary data.</text>
</comment>
<reference evidence="1" key="1">
    <citation type="submission" date="2020-11" db="EMBL/GenBank/DDBJ databases">
        <authorList>
            <consortium name="DOE Joint Genome Institute"/>
            <person name="Ahrendt S."/>
            <person name="Riley R."/>
            <person name="Andreopoulos W."/>
            <person name="Labutti K."/>
            <person name="Pangilinan J."/>
            <person name="Ruiz-Duenas F.J."/>
            <person name="Barrasa J.M."/>
            <person name="Sanchez-Garcia M."/>
            <person name="Camarero S."/>
            <person name="Miyauchi S."/>
            <person name="Serrano A."/>
            <person name="Linde D."/>
            <person name="Babiker R."/>
            <person name="Drula E."/>
            <person name="Ayuso-Fernandez I."/>
            <person name="Pacheco R."/>
            <person name="Padilla G."/>
            <person name="Ferreira P."/>
            <person name="Barriuso J."/>
            <person name="Kellner H."/>
            <person name="Castanera R."/>
            <person name="Alfaro M."/>
            <person name="Ramirez L."/>
            <person name="Pisabarro A.G."/>
            <person name="Kuo A."/>
            <person name="Tritt A."/>
            <person name="Lipzen A."/>
            <person name="He G."/>
            <person name="Yan M."/>
            <person name="Ng V."/>
            <person name="Cullen D."/>
            <person name="Martin F."/>
            <person name="Rosso M.-N."/>
            <person name="Henrissat B."/>
            <person name="Hibbett D."/>
            <person name="Martinez A.T."/>
            <person name="Grigoriev I.V."/>
        </authorList>
    </citation>
    <scope>NUCLEOTIDE SEQUENCE</scope>
    <source>
        <strain evidence="1">MF-IS2</strain>
    </source>
</reference>
<dbReference type="AlphaFoldDB" id="A0A9P5WY91"/>
<accession>A0A9P5WY91</accession>
<keyword evidence="2" id="KW-1185">Reference proteome</keyword>
<evidence type="ECO:0000313" key="1">
    <source>
        <dbReference type="EMBL" id="KAF9441318.1"/>
    </source>
</evidence>
<name>A0A9P5WY91_9AGAR</name>
<gene>
    <name evidence="1" type="ORF">P691DRAFT_855656</name>
</gene>